<organism evidence="1 2">
    <name type="scientific">Clunio marinus</name>
    <dbReference type="NCBI Taxonomy" id="568069"/>
    <lineage>
        <taxon>Eukaryota</taxon>
        <taxon>Metazoa</taxon>
        <taxon>Ecdysozoa</taxon>
        <taxon>Arthropoda</taxon>
        <taxon>Hexapoda</taxon>
        <taxon>Insecta</taxon>
        <taxon>Pterygota</taxon>
        <taxon>Neoptera</taxon>
        <taxon>Endopterygota</taxon>
        <taxon>Diptera</taxon>
        <taxon>Nematocera</taxon>
        <taxon>Chironomoidea</taxon>
        <taxon>Chironomidae</taxon>
        <taxon>Clunio</taxon>
    </lineage>
</organism>
<evidence type="ECO:0000313" key="2">
    <source>
        <dbReference type="Proteomes" id="UP000183832"/>
    </source>
</evidence>
<name>A0A1J1I6Y2_9DIPT</name>
<keyword evidence="2" id="KW-1185">Reference proteome</keyword>
<dbReference type="Proteomes" id="UP000183832">
    <property type="component" value="Unassembled WGS sequence"/>
</dbReference>
<evidence type="ECO:0000313" key="1">
    <source>
        <dbReference type="EMBL" id="CRK94710.1"/>
    </source>
</evidence>
<protein>
    <submittedName>
        <fullName evidence="1">CLUMA_CG008210, isoform A</fullName>
    </submittedName>
</protein>
<accession>A0A1J1I6Y2</accession>
<proteinExistence type="predicted"/>
<reference evidence="1 2" key="1">
    <citation type="submission" date="2015-04" db="EMBL/GenBank/DDBJ databases">
        <authorList>
            <person name="Syromyatnikov M.Y."/>
            <person name="Popov V.N."/>
        </authorList>
    </citation>
    <scope>NUCLEOTIDE SEQUENCE [LARGE SCALE GENOMIC DNA]</scope>
</reference>
<sequence length="78" mass="9509">MTKRHRHQQHQQLQLYPEHKIFSLINSSDVTRCWEERTITRRRRRSRTMVTLISLFHDSSCFLKHRTASNAETTTKWV</sequence>
<dbReference type="AlphaFoldDB" id="A0A1J1I6Y2"/>
<gene>
    <name evidence="1" type="ORF">CLUMA_CG008210</name>
</gene>
<dbReference type="EMBL" id="CVRI01000040">
    <property type="protein sequence ID" value="CRK94710.1"/>
    <property type="molecule type" value="Genomic_DNA"/>
</dbReference>